<organism evidence="3 4">
    <name type="scientific">Salegentibacter agarivorans</name>
    <dbReference type="NCBI Taxonomy" id="345907"/>
    <lineage>
        <taxon>Bacteria</taxon>
        <taxon>Pseudomonadati</taxon>
        <taxon>Bacteroidota</taxon>
        <taxon>Flavobacteriia</taxon>
        <taxon>Flavobacteriales</taxon>
        <taxon>Flavobacteriaceae</taxon>
        <taxon>Salegentibacter</taxon>
    </lineage>
</organism>
<dbReference type="PANTHER" id="PTHR43377:SF1">
    <property type="entry name" value="BILIVERDIN REDUCTASE A"/>
    <property type="match status" value="1"/>
</dbReference>
<dbReference type="RefSeq" id="WP_075325254.1">
    <property type="nucleotide sequence ID" value="NZ_FOOH01000012.1"/>
</dbReference>
<evidence type="ECO:0000313" key="3">
    <source>
        <dbReference type="EMBL" id="SFF87794.1"/>
    </source>
</evidence>
<sequence>MKKACTLFLFSLIITQSFSQEKIKVAVAGLTHGHVDWIFNREGKNDIEIVGIYETNNELIKKYSDNYNLDKNLFYTDFEKMLDKVKPDAVSAFGATEEHIKVVRACAPRKIHVMVEKPLATTVQDAKEIEKLANQHEIHVLTNYETSWYASNQYIKDLVEKGELGDIRKVMVNSGHQGPKEIGVSKEFLEILIDPEKNGGGALMDFGCYGANLMTWLMKGEKPLSVTAVTNQNKPEIYKEVEDEATIILQYEEAQCVIQASWDWTFSRKDMEVYGTQAYAIASDATTIKIRGVESEREQTIKLDPRQSPHNDPFSYLAAVVNKDIEINDFGLYSLPLNVTVVEILEKAKESARIGETIYFQEG</sequence>
<dbReference type="Gene3D" id="3.40.50.720">
    <property type="entry name" value="NAD(P)-binding Rossmann-like Domain"/>
    <property type="match status" value="1"/>
</dbReference>
<evidence type="ECO:0000313" key="4">
    <source>
        <dbReference type="Proteomes" id="UP000199116"/>
    </source>
</evidence>
<dbReference type="Pfam" id="PF01408">
    <property type="entry name" value="GFO_IDH_MocA"/>
    <property type="match status" value="1"/>
</dbReference>
<feature type="domain" description="Gfo/Idh/MocA-like oxidoreductase N-terminal" evidence="1">
    <location>
        <begin position="23"/>
        <end position="142"/>
    </location>
</feature>
<dbReference type="InterPro" id="IPR036291">
    <property type="entry name" value="NAD(P)-bd_dom_sf"/>
</dbReference>
<dbReference type="SUPFAM" id="SSF51735">
    <property type="entry name" value="NAD(P)-binding Rossmann-fold domains"/>
    <property type="match status" value="1"/>
</dbReference>
<dbReference type="InterPro" id="IPR055170">
    <property type="entry name" value="GFO_IDH_MocA-like_dom"/>
</dbReference>
<evidence type="ECO:0000259" key="2">
    <source>
        <dbReference type="Pfam" id="PF22725"/>
    </source>
</evidence>
<dbReference type="Gene3D" id="3.30.360.10">
    <property type="entry name" value="Dihydrodipicolinate Reductase, domain 2"/>
    <property type="match status" value="1"/>
</dbReference>
<protein>
    <submittedName>
        <fullName evidence="3">Predicted dehydrogenase</fullName>
    </submittedName>
</protein>
<dbReference type="Proteomes" id="UP000199116">
    <property type="component" value="Unassembled WGS sequence"/>
</dbReference>
<dbReference type="AlphaFoldDB" id="A0A1I2M8H3"/>
<keyword evidence="4" id="KW-1185">Reference proteome</keyword>
<evidence type="ECO:0000259" key="1">
    <source>
        <dbReference type="Pfam" id="PF01408"/>
    </source>
</evidence>
<name>A0A1I2M8H3_9FLAO</name>
<dbReference type="PANTHER" id="PTHR43377">
    <property type="entry name" value="BILIVERDIN REDUCTASE A"/>
    <property type="match status" value="1"/>
</dbReference>
<reference evidence="4" key="1">
    <citation type="submission" date="2016-10" db="EMBL/GenBank/DDBJ databases">
        <authorList>
            <person name="Varghese N."/>
            <person name="Submissions S."/>
        </authorList>
    </citation>
    <scope>NUCLEOTIDE SEQUENCE [LARGE SCALE GENOMIC DNA]</scope>
    <source>
        <strain evidence="4">DSM 23515</strain>
    </source>
</reference>
<proteinExistence type="predicted"/>
<dbReference type="Pfam" id="PF22725">
    <property type="entry name" value="GFO_IDH_MocA_C3"/>
    <property type="match status" value="1"/>
</dbReference>
<dbReference type="EMBL" id="FOOH01000012">
    <property type="protein sequence ID" value="SFF87794.1"/>
    <property type="molecule type" value="Genomic_DNA"/>
</dbReference>
<gene>
    <name evidence="3" type="ORF">SAMN04488033_11258</name>
</gene>
<dbReference type="InterPro" id="IPR051450">
    <property type="entry name" value="Gfo/Idh/MocA_Oxidoreductases"/>
</dbReference>
<dbReference type="InterPro" id="IPR000683">
    <property type="entry name" value="Gfo/Idh/MocA-like_OxRdtase_N"/>
</dbReference>
<dbReference type="GO" id="GO:0000166">
    <property type="term" value="F:nucleotide binding"/>
    <property type="evidence" value="ECO:0007669"/>
    <property type="project" value="InterPro"/>
</dbReference>
<accession>A0A1I2M8H3</accession>
<feature type="domain" description="GFO/IDH/MocA-like oxidoreductase" evidence="2">
    <location>
        <begin position="153"/>
        <end position="279"/>
    </location>
</feature>
<dbReference type="SUPFAM" id="SSF55347">
    <property type="entry name" value="Glyceraldehyde-3-phosphate dehydrogenase-like, C-terminal domain"/>
    <property type="match status" value="1"/>
</dbReference>